<reference evidence="1 2" key="1">
    <citation type="journal article" date="2014" name="Int. J. Syst. Evol. Microbiol.">
        <title>Phaeodactylibacter xiamenensis gen. nov., sp. nov., a member of the family Saprospiraceae isolated from the marine alga Phaeodactylum tricornutum.</title>
        <authorList>
            <person name="Chen Z.Jr."/>
            <person name="Lei X."/>
            <person name="Lai Q."/>
            <person name="Li Y."/>
            <person name="Zhang B."/>
            <person name="Zhang J."/>
            <person name="Zhang H."/>
            <person name="Yang L."/>
            <person name="Zheng W."/>
            <person name="Tian Y."/>
            <person name="Yu Z."/>
            <person name="Xu H.Jr."/>
            <person name="Zheng T."/>
        </authorList>
    </citation>
    <scope>NUCLEOTIDE SEQUENCE [LARGE SCALE GENOMIC DNA]</scope>
    <source>
        <strain evidence="1 2">KD52</strain>
    </source>
</reference>
<gene>
    <name evidence="1" type="ORF">IX84_18710</name>
</gene>
<dbReference type="STRING" id="1524460.IX84_18710"/>
<protein>
    <submittedName>
        <fullName evidence="1">Uncharacterized protein</fullName>
    </submittedName>
</protein>
<evidence type="ECO:0000313" key="2">
    <source>
        <dbReference type="Proteomes" id="UP000029736"/>
    </source>
</evidence>
<sequence length="235" mass="25109">MWGSLCFLFACSSDDTALQDFAPGEPGFATSAYFIDATLTLSGAVATTEHIELYADLDPDTPEGRNEFQVIESGATTEVYSVFFNDSTLIDTNFQDEAVFNNADQFYGSASYRGVGFCFYLPAPDASSSLTLELEDLLQPGQTLSLGQAPGMVEIGYFKNHPTAVDRADRGLVTTATESASGYLKILQVVSDIQSGFGDTGYQVTVEFSAPLGHQLGLNEGGAITGQGRIFIPKP</sequence>
<proteinExistence type="predicted"/>
<evidence type="ECO:0000313" key="1">
    <source>
        <dbReference type="EMBL" id="KGE87046.1"/>
    </source>
</evidence>
<dbReference type="EMBL" id="JPOS01000039">
    <property type="protein sequence ID" value="KGE87046.1"/>
    <property type="molecule type" value="Genomic_DNA"/>
</dbReference>
<comment type="caution">
    <text evidence="1">The sequence shown here is derived from an EMBL/GenBank/DDBJ whole genome shotgun (WGS) entry which is preliminary data.</text>
</comment>
<organism evidence="1 2">
    <name type="scientific">Phaeodactylibacter xiamenensis</name>
    <dbReference type="NCBI Taxonomy" id="1524460"/>
    <lineage>
        <taxon>Bacteria</taxon>
        <taxon>Pseudomonadati</taxon>
        <taxon>Bacteroidota</taxon>
        <taxon>Saprospiria</taxon>
        <taxon>Saprospirales</taxon>
        <taxon>Haliscomenobacteraceae</taxon>
        <taxon>Phaeodactylibacter</taxon>
    </lineage>
</organism>
<accession>A0A098S4R8</accession>
<name>A0A098S4R8_9BACT</name>
<dbReference type="Proteomes" id="UP000029736">
    <property type="component" value="Unassembled WGS sequence"/>
</dbReference>
<dbReference type="AlphaFoldDB" id="A0A098S4R8"/>
<keyword evidence="2" id="KW-1185">Reference proteome</keyword>